<dbReference type="PROSITE" id="PS50931">
    <property type="entry name" value="HTH_LYSR"/>
    <property type="match status" value="1"/>
</dbReference>
<dbReference type="EMBL" id="JACHXI010000005">
    <property type="protein sequence ID" value="MBB3103106.1"/>
    <property type="molecule type" value="Genomic_DNA"/>
</dbReference>
<keyword evidence="2" id="KW-0805">Transcription regulation</keyword>
<evidence type="ECO:0000256" key="3">
    <source>
        <dbReference type="ARBA" id="ARBA00023125"/>
    </source>
</evidence>
<dbReference type="Pfam" id="PF03466">
    <property type="entry name" value="LysR_substrate"/>
    <property type="match status" value="1"/>
</dbReference>
<evidence type="ECO:0000313" key="6">
    <source>
        <dbReference type="EMBL" id="MBB3103106.1"/>
    </source>
</evidence>
<dbReference type="GO" id="GO:0043565">
    <property type="term" value="F:sequence-specific DNA binding"/>
    <property type="evidence" value="ECO:0007669"/>
    <property type="project" value="TreeGrafter"/>
</dbReference>
<proteinExistence type="inferred from homology"/>
<dbReference type="PANTHER" id="PTHR30537:SF1">
    <property type="entry name" value="HTH-TYPE TRANSCRIPTIONAL REGULATOR PGRR"/>
    <property type="match status" value="1"/>
</dbReference>
<dbReference type="InterPro" id="IPR036390">
    <property type="entry name" value="WH_DNA-bd_sf"/>
</dbReference>
<gene>
    <name evidence="6" type="ORF">FHR87_001501</name>
</gene>
<dbReference type="InterPro" id="IPR036388">
    <property type="entry name" value="WH-like_DNA-bd_sf"/>
</dbReference>
<dbReference type="PANTHER" id="PTHR30537">
    <property type="entry name" value="HTH-TYPE TRANSCRIPTIONAL REGULATOR"/>
    <property type="match status" value="1"/>
</dbReference>
<dbReference type="InterPro" id="IPR058163">
    <property type="entry name" value="LysR-type_TF_proteobact-type"/>
</dbReference>
<evidence type="ECO:0000259" key="5">
    <source>
        <dbReference type="PROSITE" id="PS50931"/>
    </source>
</evidence>
<keyword evidence="7" id="KW-1185">Reference proteome</keyword>
<dbReference type="InterPro" id="IPR000847">
    <property type="entry name" value="LysR_HTH_N"/>
</dbReference>
<dbReference type="Pfam" id="PF00126">
    <property type="entry name" value="HTH_1"/>
    <property type="match status" value="1"/>
</dbReference>
<dbReference type="RefSeq" id="WP_183166061.1">
    <property type="nucleotide sequence ID" value="NZ_JACHXI010000005.1"/>
</dbReference>
<dbReference type="GO" id="GO:0006351">
    <property type="term" value="P:DNA-templated transcription"/>
    <property type="evidence" value="ECO:0007669"/>
    <property type="project" value="TreeGrafter"/>
</dbReference>
<feature type="domain" description="HTH lysR-type" evidence="5">
    <location>
        <begin position="9"/>
        <end position="61"/>
    </location>
</feature>
<sequence length="302" mass="33229">MRGSDHAALRAFVAIVEHGNFARAAANLGMSPSALSQIIRTLEDKLGVRLLNRTTRSVAPSEAGIKLLARLRPALAELDAAVSEIVEAGQEISGTLRINTTRIAAIHYLARLIGPFLNAHPKVSLDIVTDERLVDIVASGFDAGIRLGEKLEKDMVAVRLGGELKMQVVAAPAYLERFGTPVHPRELREHLCLGYRRPSDGSLYRWEFERGKEKLEVAVSGPLVVTEPEMLIEVVRSGAGISYLFDHQVRAPLESGELVQLMPDWTAAFPGFFIYYPSRHQIAPPLRAFLDFVGKDSHHSAR</sequence>
<dbReference type="SUPFAM" id="SSF46785">
    <property type="entry name" value="Winged helix' DNA-binding domain"/>
    <property type="match status" value="1"/>
</dbReference>
<dbReference type="AlphaFoldDB" id="A0A839T3P7"/>
<evidence type="ECO:0000256" key="4">
    <source>
        <dbReference type="ARBA" id="ARBA00023163"/>
    </source>
</evidence>
<dbReference type="CDD" id="cd08474">
    <property type="entry name" value="PBP2_CrgA_like_5"/>
    <property type="match status" value="1"/>
</dbReference>
<dbReference type="FunFam" id="1.10.10.10:FF:000001">
    <property type="entry name" value="LysR family transcriptional regulator"/>
    <property type="match status" value="1"/>
</dbReference>
<evidence type="ECO:0000256" key="2">
    <source>
        <dbReference type="ARBA" id="ARBA00023015"/>
    </source>
</evidence>
<accession>A0A839T3P7</accession>
<dbReference type="Gene3D" id="3.40.190.290">
    <property type="match status" value="1"/>
</dbReference>
<evidence type="ECO:0000313" key="7">
    <source>
        <dbReference type="Proteomes" id="UP000549250"/>
    </source>
</evidence>
<comment type="similarity">
    <text evidence="1">Belongs to the LysR transcriptional regulatory family.</text>
</comment>
<protein>
    <submittedName>
        <fullName evidence="6">DNA-binding transcriptional LysR family regulator</fullName>
    </submittedName>
</protein>
<comment type="caution">
    <text evidence="6">The sequence shown here is derived from an EMBL/GenBank/DDBJ whole genome shotgun (WGS) entry which is preliminary data.</text>
</comment>
<dbReference type="PRINTS" id="PR00039">
    <property type="entry name" value="HTHLYSR"/>
</dbReference>
<keyword evidence="3 6" id="KW-0238">DNA-binding</keyword>
<name>A0A839T3P7_AZOMA</name>
<dbReference type="GO" id="GO:0003700">
    <property type="term" value="F:DNA-binding transcription factor activity"/>
    <property type="evidence" value="ECO:0007669"/>
    <property type="project" value="InterPro"/>
</dbReference>
<dbReference type="Gene3D" id="1.10.10.10">
    <property type="entry name" value="Winged helix-like DNA-binding domain superfamily/Winged helix DNA-binding domain"/>
    <property type="match status" value="1"/>
</dbReference>
<evidence type="ECO:0000256" key="1">
    <source>
        <dbReference type="ARBA" id="ARBA00009437"/>
    </source>
</evidence>
<dbReference type="Proteomes" id="UP000549250">
    <property type="component" value="Unassembled WGS sequence"/>
</dbReference>
<dbReference type="SUPFAM" id="SSF53850">
    <property type="entry name" value="Periplasmic binding protein-like II"/>
    <property type="match status" value="1"/>
</dbReference>
<organism evidence="6 7">
    <name type="scientific">Azomonas macrocytogenes</name>
    <name type="common">Azotobacter macrocytogenes</name>
    <dbReference type="NCBI Taxonomy" id="69962"/>
    <lineage>
        <taxon>Bacteria</taxon>
        <taxon>Pseudomonadati</taxon>
        <taxon>Pseudomonadota</taxon>
        <taxon>Gammaproteobacteria</taxon>
        <taxon>Pseudomonadales</taxon>
        <taxon>Pseudomonadaceae</taxon>
        <taxon>Azomonas</taxon>
    </lineage>
</organism>
<reference evidence="6 7" key="1">
    <citation type="submission" date="2020-08" db="EMBL/GenBank/DDBJ databases">
        <title>Genomic Encyclopedia of Type Strains, Phase III (KMG-III): the genomes of soil and plant-associated and newly described type strains.</title>
        <authorList>
            <person name="Whitman W."/>
        </authorList>
    </citation>
    <scope>NUCLEOTIDE SEQUENCE [LARGE SCALE GENOMIC DNA]</scope>
    <source>
        <strain evidence="6 7">CECT 4462</strain>
    </source>
</reference>
<dbReference type="InterPro" id="IPR005119">
    <property type="entry name" value="LysR_subst-bd"/>
</dbReference>
<keyword evidence="4" id="KW-0804">Transcription</keyword>